<dbReference type="PANTHER" id="PTHR42760:SF133">
    <property type="entry name" value="3-OXOACYL-[ACYL-CARRIER-PROTEIN] REDUCTASE"/>
    <property type="match status" value="1"/>
</dbReference>
<dbReference type="GO" id="GO:0006633">
    <property type="term" value="P:fatty acid biosynthetic process"/>
    <property type="evidence" value="ECO:0007669"/>
    <property type="project" value="TreeGrafter"/>
</dbReference>
<dbReference type="GO" id="GO:0016616">
    <property type="term" value="F:oxidoreductase activity, acting on the CH-OH group of donors, NAD or NADP as acceptor"/>
    <property type="evidence" value="ECO:0007669"/>
    <property type="project" value="TreeGrafter"/>
</dbReference>
<name>A0A951QDF6_9CYAN</name>
<sequence length="260" mass="27973">MTHLSFENKKVLVIGGSRGIGRAIAIAFAQAGAKLGIHYGHSQEAAEQTKEMLADNHHQIFQANIADASAVEKMVNEAIAYLGQIDILVNSAGVYQENPLDVTNYADWQTVWRQTLDTNLIGIANVTFCVAQHMIQRNMTQSNSGRIINISSRGAFRGEPRAIAYGASKAGLNSFSQSLAQHLAPHNIFVTAVAPGFVETDMARSILESPAGDAVRQQSPLNRVARPEEVAHTVLFLASEGAEFLTGGIVDVNGASYLRS</sequence>
<dbReference type="EMBL" id="JAHHHD010000015">
    <property type="protein sequence ID" value="MBW4659851.1"/>
    <property type="molecule type" value="Genomic_DNA"/>
</dbReference>
<evidence type="ECO:0000256" key="2">
    <source>
        <dbReference type="ARBA" id="ARBA00023002"/>
    </source>
</evidence>
<evidence type="ECO:0000313" key="4">
    <source>
        <dbReference type="Proteomes" id="UP000757435"/>
    </source>
</evidence>
<comment type="caution">
    <text evidence="3">The sequence shown here is derived from an EMBL/GenBank/DDBJ whole genome shotgun (WGS) entry which is preliminary data.</text>
</comment>
<dbReference type="PRINTS" id="PR00080">
    <property type="entry name" value="SDRFAMILY"/>
</dbReference>
<dbReference type="Gene3D" id="3.40.50.720">
    <property type="entry name" value="NAD(P)-binding Rossmann-like Domain"/>
    <property type="match status" value="1"/>
</dbReference>
<dbReference type="SUPFAM" id="SSF51735">
    <property type="entry name" value="NAD(P)-binding Rossmann-fold domains"/>
    <property type="match status" value="1"/>
</dbReference>
<proteinExistence type="inferred from homology"/>
<gene>
    <name evidence="3" type="ORF">KME15_14340</name>
</gene>
<keyword evidence="2" id="KW-0560">Oxidoreductase</keyword>
<accession>A0A951QDF6</accession>
<comment type="similarity">
    <text evidence="1">Belongs to the short-chain dehydrogenases/reductases (SDR) family.</text>
</comment>
<evidence type="ECO:0000256" key="1">
    <source>
        <dbReference type="ARBA" id="ARBA00006484"/>
    </source>
</evidence>
<dbReference type="FunFam" id="3.40.50.720:FF:000173">
    <property type="entry name" value="3-oxoacyl-[acyl-carrier protein] reductase"/>
    <property type="match status" value="1"/>
</dbReference>
<reference evidence="3" key="1">
    <citation type="submission" date="2021-05" db="EMBL/GenBank/DDBJ databases">
        <authorList>
            <person name="Pietrasiak N."/>
            <person name="Ward R."/>
            <person name="Stajich J.E."/>
            <person name="Kurbessoian T."/>
        </authorList>
    </citation>
    <scope>NUCLEOTIDE SEQUENCE</scope>
    <source>
        <strain evidence="3">UHER 2000/2452</strain>
    </source>
</reference>
<dbReference type="PROSITE" id="PS00061">
    <property type="entry name" value="ADH_SHORT"/>
    <property type="match status" value="1"/>
</dbReference>
<dbReference type="PANTHER" id="PTHR42760">
    <property type="entry name" value="SHORT-CHAIN DEHYDROGENASES/REDUCTASES FAMILY MEMBER"/>
    <property type="match status" value="1"/>
</dbReference>
<dbReference type="InterPro" id="IPR020904">
    <property type="entry name" value="Sc_DH/Rdtase_CS"/>
</dbReference>
<protein>
    <submittedName>
        <fullName evidence="3">SDR family oxidoreductase</fullName>
    </submittedName>
</protein>
<organism evidence="3 4">
    <name type="scientific">Drouetiella hepatica Uher 2000/2452</name>
    <dbReference type="NCBI Taxonomy" id="904376"/>
    <lineage>
        <taxon>Bacteria</taxon>
        <taxon>Bacillati</taxon>
        <taxon>Cyanobacteriota</taxon>
        <taxon>Cyanophyceae</taxon>
        <taxon>Oculatellales</taxon>
        <taxon>Oculatellaceae</taxon>
        <taxon>Drouetiella</taxon>
    </lineage>
</organism>
<dbReference type="Proteomes" id="UP000757435">
    <property type="component" value="Unassembled WGS sequence"/>
</dbReference>
<dbReference type="PRINTS" id="PR00081">
    <property type="entry name" value="GDHRDH"/>
</dbReference>
<dbReference type="AlphaFoldDB" id="A0A951QDF6"/>
<dbReference type="Pfam" id="PF13561">
    <property type="entry name" value="adh_short_C2"/>
    <property type="match status" value="1"/>
</dbReference>
<dbReference type="InterPro" id="IPR036291">
    <property type="entry name" value="NAD(P)-bd_dom_sf"/>
</dbReference>
<evidence type="ECO:0000313" key="3">
    <source>
        <dbReference type="EMBL" id="MBW4659851.1"/>
    </source>
</evidence>
<dbReference type="GO" id="GO:0048038">
    <property type="term" value="F:quinone binding"/>
    <property type="evidence" value="ECO:0007669"/>
    <property type="project" value="TreeGrafter"/>
</dbReference>
<dbReference type="CDD" id="cd05233">
    <property type="entry name" value="SDR_c"/>
    <property type="match status" value="1"/>
</dbReference>
<reference evidence="3" key="2">
    <citation type="journal article" date="2022" name="Microbiol. Resour. Announc.">
        <title>Metagenome Sequencing to Explore Phylogenomics of Terrestrial Cyanobacteria.</title>
        <authorList>
            <person name="Ward R.D."/>
            <person name="Stajich J.E."/>
            <person name="Johansen J.R."/>
            <person name="Huntemann M."/>
            <person name="Clum A."/>
            <person name="Foster B."/>
            <person name="Foster B."/>
            <person name="Roux S."/>
            <person name="Palaniappan K."/>
            <person name="Varghese N."/>
            <person name="Mukherjee S."/>
            <person name="Reddy T.B.K."/>
            <person name="Daum C."/>
            <person name="Copeland A."/>
            <person name="Chen I.A."/>
            <person name="Ivanova N.N."/>
            <person name="Kyrpides N.C."/>
            <person name="Shapiro N."/>
            <person name="Eloe-Fadrosh E.A."/>
            <person name="Pietrasiak N."/>
        </authorList>
    </citation>
    <scope>NUCLEOTIDE SEQUENCE</scope>
    <source>
        <strain evidence="3">UHER 2000/2452</strain>
    </source>
</reference>
<dbReference type="InterPro" id="IPR002347">
    <property type="entry name" value="SDR_fam"/>
</dbReference>